<feature type="signal peptide" evidence="2">
    <location>
        <begin position="1"/>
        <end position="25"/>
    </location>
</feature>
<dbReference type="EMBL" id="JYKN01002798">
    <property type="protein sequence ID" value="KKK15134.1"/>
    <property type="molecule type" value="Genomic_DNA"/>
</dbReference>
<evidence type="ECO:0000256" key="2">
    <source>
        <dbReference type="SAM" id="SignalP"/>
    </source>
</evidence>
<keyword evidence="5" id="KW-1185">Reference proteome</keyword>
<keyword evidence="2" id="KW-0732">Signal</keyword>
<dbReference type="OrthoDB" id="2564812at2759"/>
<dbReference type="AlphaFoldDB" id="A0A0F8U5Y0"/>
<feature type="domain" description="DUF7729" evidence="3">
    <location>
        <begin position="112"/>
        <end position="317"/>
    </location>
</feature>
<dbReference type="VEuPathDB" id="FungiDB:P175DRAFT_0499959"/>
<evidence type="ECO:0000256" key="1">
    <source>
        <dbReference type="SAM" id="Phobius"/>
    </source>
</evidence>
<dbReference type="PANTHER" id="PTHR39460:SF1">
    <property type="entry name" value="C6 TRANSCRIPTION FACTOR"/>
    <property type="match status" value="1"/>
</dbReference>
<keyword evidence="1" id="KW-0472">Membrane</keyword>
<evidence type="ECO:0000259" key="3">
    <source>
        <dbReference type="Pfam" id="PF24855"/>
    </source>
</evidence>
<dbReference type="PANTHER" id="PTHR39460">
    <property type="entry name" value="EXPRESSED PROTEIN"/>
    <property type="match status" value="1"/>
</dbReference>
<reference evidence="4 5" key="1">
    <citation type="submission" date="2015-02" db="EMBL/GenBank/DDBJ databases">
        <title>Draft Genome Sequences of Two Closely-Related Aflatoxigenic Aspergillus Species Obtained from the Cote d'Ivoire.</title>
        <authorList>
            <person name="Moore G.G."/>
            <person name="Beltz S.B."/>
            <person name="Mack B.M."/>
        </authorList>
    </citation>
    <scope>NUCLEOTIDE SEQUENCE [LARGE SCALE GENOMIC DNA]</scope>
    <source>
        <strain evidence="4 5">SRRC1432</strain>
    </source>
</reference>
<evidence type="ECO:0000313" key="4">
    <source>
        <dbReference type="EMBL" id="KKK15134.1"/>
    </source>
</evidence>
<comment type="caution">
    <text evidence="4">The sequence shown here is derived from an EMBL/GenBank/DDBJ whole genome shotgun (WGS) entry which is preliminary data.</text>
</comment>
<feature type="transmembrane region" description="Helical" evidence="1">
    <location>
        <begin position="331"/>
        <end position="353"/>
    </location>
</feature>
<sequence length="354" mass="37467">MHQPPSCARVCFFICALISLTSVSAVETATTVAVPSPSSLSGRIINAADLPNIVGSESADEHDDPLNRHITLNINSPAASIHHHGAHTHAHEHHHGETLLVPRSSTSSTTFFPQAFDTSLSDNFTTTSCPKFFKKFLSDTTYTNCHAISMLLRDSAAFFQALNSAASTSHILDLACAADVESCAATMSSLASSLLQSNNCAQDYQAGNPVVTNAYIDMITYEPIYRATCLTSPETTDYCFVDAITNTSSAANYDIYLLPYGSTITSAPFPTCNSCIQASLDIFSSWAQVTGQPLTTSYLPTAKAINSNCGAGFAAVNITVRSDSTTAGVSAAVSLNPLIAIWVTLVASIVLLAF</sequence>
<dbReference type="Proteomes" id="UP000034947">
    <property type="component" value="Unassembled WGS sequence"/>
</dbReference>
<dbReference type="Pfam" id="PF24855">
    <property type="entry name" value="DUF7729"/>
    <property type="match status" value="1"/>
</dbReference>
<accession>A0A0F8U5Y0</accession>
<dbReference type="InterPro" id="IPR056146">
    <property type="entry name" value="DUF7729"/>
</dbReference>
<evidence type="ECO:0000313" key="5">
    <source>
        <dbReference type="Proteomes" id="UP000034947"/>
    </source>
</evidence>
<proteinExistence type="predicted"/>
<protein>
    <recommendedName>
        <fullName evidence="3">DUF7729 domain-containing protein</fullName>
    </recommendedName>
</protein>
<feature type="chain" id="PRO_5002528669" description="DUF7729 domain-containing protein" evidence="2">
    <location>
        <begin position="26"/>
        <end position="354"/>
    </location>
</feature>
<keyword evidence="1" id="KW-0812">Transmembrane</keyword>
<keyword evidence="1" id="KW-1133">Transmembrane helix</keyword>
<organism evidence="4 5">
    <name type="scientific">Aspergillus ochraceoroseus</name>
    <dbReference type="NCBI Taxonomy" id="138278"/>
    <lineage>
        <taxon>Eukaryota</taxon>
        <taxon>Fungi</taxon>
        <taxon>Dikarya</taxon>
        <taxon>Ascomycota</taxon>
        <taxon>Pezizomycotina</taxon>
        <taxon>Eurotiomycetes</taxon>
        <taxon>Eurotiomycetidae</taxon>
        <taxon>Eurotiales</taxon>
        <taxon>Aspergillaceae</taxon>
        <taxon>Aspergillus</taxon>
        <taxon>Aspergillus subgen. Nidulantes</taxon>
    </lineage>
</organism>
<gene>
    <name evidence="4" type="ORF">AOCH_007058</name>
</gene>
<name>A0A0F8U5Y0_9EURO</name>